<evidence type="ECO:0000256" key="1">
    <source>
        <dbReference type="ARBA" id="ARBA00004141"/>
    </source>
</evidence>
<keyword evidence="13" id="KW-0915">Sodium</keyword>
<gene>
    <name evidence="20" type="primary">Slc24a5</name>
    <name evidence="20" type="ORF">NPIL_665951</name>
</gene>
<reference evidence="20" key="1">
    <citation type="submission" date="2020-08" db="EMBL/GenBank/DDBJ databases">
        <title>Multicomponent nature underlies the extraordinary mechanical properties of spider dragline silk.</title>
        <authorList>
            <person name="Kono N."/>
            <person name="Nakamura H."/>
            <person name="Mori M."/>
            <person name="Yoshida Y."/>
            <person name="Ohtoshi R."/>
            <person name="Malay A.D."/>
            <person name="Moran D.A.P."/>
            <person name="Tomita M."/>
            <person name="Numata K."/>
            <person name="Arakawa K."/>
        </authorList>
    </citation>
    <scope>NUCLEOTIDE SEQUENCE</scope>
</reference>
<keyword evidence="9" id="KW-0106">Calcium</keyword>
<feature type="transmembrane region" description="Helical" evidence="18">
    <location>
        <begin position="335"/>
        <end position="355"/>
    </location>
</feature>
<evidence type="ECO:0000256" key="18">
    <source>
        <dbReference type="SAM" id="Phobius"/>
    </source>
</evidence>
<comment type="similarity">
    <text evidence="2">Belongs to the Ca(2+):cation antiporter (CaCA) (TC 2.A.19) family. SLC24A subfamily.</text>
</comment>
<comment type="subcellular location">
    <subcellularLocation>
        <location evidence="1">Membrane</location>
        <topology evidence="1">Multi-pass membrane protein</topology>
    </subcellularLocation>
</comment>
<proteinExistence type="inferred from homology"/>
<keyword evidence="14" id="KW-0406">Ion transport</keyword>
<dbReference type="FunFam" id="1.20.1420.30:FF:000009">
    <property type="entry name" value="sodium/potassium/calcium exchanger 5 isoform X2"/>
    <property type="match status" value="1"/>
</dbReference>
<feature type="transmembrane region" description="Helical" evidence="18">
    <location>
        <begin position="435"/>
        <end position="453"/>
    </location>
</feature>
<evidence type="ECO:0000256" key="16">
    <source>
        <dbReference type="ARBA" id="ARBA00023201"/>
    </source>
</evidence>
<keyword evidence="3" id="KW-0813">Transport</keyword>
<feature type="transmembrane region" description="Helical" evidence="18">
    <location>
        <begin position="473"/>
        <end position="493"/>
    </location>
</feature>
<sequence length="533" mass="58480">MCPKVSSRSNYGPTEGKKKILFLLLPIAALIAGLYKQKDTEIQRKDGQIIPTVAPKTSSGVLECVPPAIHEFPEDIFTQEQRQNGFVAIHLVVTIYLCLILAIVCDQYFVPTLEIIAESLNVPVDVAGATFMAIGTSSPELYSAVIGSFVTQGDIGIGTIVGSAVFNILGVTSVTGLLLWNQESSVDWYPISRDSLVYIFSVTTLICIIQDNVVTSLESVLLLMMFGVYIAVMYFNSSIKEWGEGTVEDLHQWWKKSRRARASSFGHRRSLSLKASRMGDPRLLLLSQPLDATLPPTDPSNKTVAEDNESDTTTTSEDSELDDDLSPFTIPRDNAFQFTLWLITWPALVILTCTIPSCKKPNEGNFVLTFISSVFWIGVISYMCSWMVTIISHTFGLPDSVAGITILAAGISVPEIIASVIVVKSGMANMAICNLIGSNIFDILFCLGLPWFIKTFFVSKTYSLIINSSALTYTTATLLSTVILLFVTFSVAGWKLNRRVGFMCLVLYIGFLVIACLCEMNVFGQMNPPTCES</sequence>
<dbReference type="GO" id="GO:0005262">
    <property type="term" value="F:calcium channel activity"/>
    <property type="evidence" value="ECO:0007669"/>
    <property type="project" value="TreeGrafter"/>
</dbReference>
<dbReference type="GO" id="GO:0005886">
    <property type="term" value="C:plasma membrane"/>
    <property type="evidence" value="ECO:0007669"/>
    <property type="project" value="TreeGrafter"/>
</dbReference>
<feature type="domain" description="Sodium/calcium exchanger membrane region" evidence="19">
    <location>
        <begin position="91"/>
        <end position="234"/>
    </location>
</feature>
<dbReference type="Pfam" id="PF01699">
    <property type="entry name" value="Na_Ca_ex"/>
    <property type="match status" value="2"/>
</dbReference>
<name>A0A8X6KEC2_NEPPI</name>
<keyword evidence="6" id="KW-0109">Calcium transport</keyword>
<evidence type="ECO:0000256" key="6">
    <source>
        <dbReference type="ARBA" id="ARBA00022568"/>
    </source>
</evidence>
<feature type="transmembrane region" description="Helical" evidence="18">
    <location>
        <begin position="220"/>
        <end position="239"/>
    </location>
</feature>
<feature type="transmembrane region" description="Helical" evidence="18">
    <location>
        <begin position="20"/>
        <end position="35"/>
    </location>
</feature>
<dbReference type="Gene3D" id="1.20.1420.30">
    <property type="entry name" value="NCX, central ion-binding region"/>
    <property type="match status" value="2"/>
</dbReference>
<feature type="transmembrane region" description="Helical" evidence="18">
    <location>
        <begin position="157"/>
        <end position="180"/>
    </location>
</feature>
<evidence type="ECO:0000256" key="14">
    <source>
        <dbReference type="ARBA" id="ARBA00023065"/>
    </source>
</evidence>
<keyword evidence="4" id="KW-0050">Antiport</keyword>
<evidence type="ECO:0000256" key="8">
    <source>
        <dbReference type="ARBA" id="ARBA00022729"/>
    </source>
</evidence>
<feature type="transmembrane region" description="Helical" evidence="18">
    <location>
        <begin position="367"/>
        <end position="388"/>
    </location>
</feature>
<evidence type="ECO:0000256" key="13">
    <source>
        <dbReference type="ARBA" id="ARBA00023053"/>
    </source>
</evidence>
<dbReference type="NCBIfam" id="TIGR00367">
    <property type="entry name" value="calcium/sodium antiporter"/>
    <property type="match status" value="1"/>
</dbReference>
<dbReference type="InterPro" id="IPR004481">
    <property type="entry name" value="K/Na/Ca-exchanger"/>
</dbReference>
<feature type="domain" description="Sodium/calcium exchanger membrane region" evidence="19">
    <location>
        <begin position="367"/>
        <end position="515"/>
    </location>
</feature>
<evidence type="ECO:0000256" key="15">
    <source>
        <dbReference type="ARBA" id="ARBA00023136"/>
    </source>
</evidence>
<protein>
    <recommendedName>
        <fullName evidence="19">Sodium/calcium exchanger membrane region domain-containing protein</fullName>
    </recommendedName>
</protein>
<dbReference type="GO" id="GO:0006874">
    <property type="term" value="P:intracellular calcium ion homeostasis"/>
    <property type="evidence" value="ECO:0007669"/>
    <property type="project" value="TreeGrafter"/>
</dbReference>
<evidence type="ECO:0000256" key="9">
    <source>
        <dbReference type="ARBA" id="ARBA00022837"/>
    </source>
</evidence>
<evidence type="ECO:0000313" key="21">
    <source>
        <dbReference type="Proteomes" id="UP000887013"/>
    </source>
</evidence>
<keyword evidence="12 18" id="KW-1133">Transmembrane helix</keyword>
<dbReference type="EMBL" id="BMAW01044169">
    <property type="protein sequence ID" value="GFS43159.1"/>
    <property type="molecule type" value="Genomic_DNA"/>
</dbReference>
<evidence type="ECO:0000256" key="11">
    <source>
        <dbReference type="ARBA" id="ARBA00022958"/>
    </source>
</evidence>
<evidence type="ECO:0000256" key="10">
    <source>
        <dbReference type="ARBA" id="ARBA00022847"/>
    </source>
</evidence>
<evidence type="ECO:0000256" key="17">
    <source>
        <dbReference type="SAM" id="MobiDB-lite"/>
    </source>
</evidence>
<dbReference type="InterPro" id="IPR004837">
    <property type="entry name" value="NaCa_Exmemb"/>
</dbReference>
<keyword evidence="8" id="KW-0732">Signal</keyword>
<evidence type="ECO:0000259" key="19">
    <source>
        <dbReference type="Pfam" id="PF01699"/>
    </source>
</evidence>
<dbReference type="Proteomes" id="UP000887013">
    <property type="component" value="Unassembled WGS sequence"/>
</dbReference>
<keyword evidence="11" id="KW-0630">Potassium</keyword>
<keyword evidence="7 18" id="KW-0812">Transmembrane</keyword>
<keyword evidence="16" id="KW-0739">Sodium transport</keyword>
<evidence type="ECO:0000256" key="2">
    <source>
        <dbReference type="ARBA" id="ARBA00005364"/>
    </source>
</evidence>
<organism evidence="20 21">
    <name type="scientific">Nephila pilipes</name>
    <name type="common">Giant wood spider</name>
    <name type="synonym">Nephila maculata</name>
    <dbReference type="NCBI Taxonomy" id="299642"/>
    <lineage>
        <taxon>Eukaryota</taxon>
        <taxon>Metazoa</taxon>
        <taxon>Ecdysozoa</taxon>
        <taxon>Arthropoda</taxon>
        <taxon>Chelicerata</taxon>
        <taxon>Arachnida</taxon>
        <taxon>Araneae</taxon>
        <taxon>Araneomorphae</taxon>
        <taxon>Entelegynae</taxon>
        <taxon>Araneoidea</taxon>
        <taxon>Nephilidae</taxon>
        <taxon>Nephila</taxon>
    </lineage>
</organism>
<feature type="region of interest" description="Disordered" evidence="17">
    <location>
        <begin position="291"/>
        <end position="324"/>
    </location>
</feature>
<evidence type="ECO:0000256" key="3">
    <source>
        <dbReference type="ARBA" id="ARBA00022448"/>
    </source>
</evidence>
<feature type="transmembrane region" description="Helical" evidence="18">
    <location>
        <begin position="500"/>
        <end position="523"/>
    </location>
</feature>
<feature type="transmembrane region" description="Helical" evidence="18">
    <location>
        <begin position="86"/>
        <end position="109"/>
    </location>
</feature>
<evidence type="ECO:0000313" key="20">
    <source>
        <dbReference type="EMBL" id="GFS43159.1"/>
    </source>
</evidence>
<keyword evidence="15 18" id="KW-0472">Membrane</keyword>
<dbReference type="PANTHER" id="PTHR10846:SF73">
    <property type="entry name" value="SODIUM_CALCIUM EXCHANGER MEMBRANE REGION DOMAIN-CONTAINING PROTEIN"/>
    <property type="match status" value="1"/>
</dbReference>
<accession>A0A8X6KEC2</accession>
<keyword evidence="21" id="KW-1185">Reference proteome</keyword>
<evidence type="ECO:0000256" key="4">
    <source>
        <dbReference type="ARBA" id="ARBA00022449"/>
    </source>
</evidence>
<keyword evidence="10" id="KW-0769">Symport</keyword>
<dbReference type="AlphaFoldDB" id="A0A8X6KEC2"/>
<comment type="caution">
    <text evidence="20">The sequence shown here is derived from an EMBL/GenBank/DDBJ whole genome shotgun (WGS) entry which is preliminary data.</text>
</comment>
<evidence type="ECO:0000256" key="7">
    <source>
        <dbReference type="ARBA" id="ARBA00022692"/>
    </source>
</evidence>
<dbReference type="PANTHER" id="PTHR10846">
    <property type="entry name" value="SODIUM/POTASSIUM/CALCIUM EXCHANGER"/>
    <property type="match status" value="1"/>
</dbReference>
<evidence type="ECO:0000256" key="5">
    <source>
        <dbReference type="ARBA" id="ARBA00022538"/>
    </source>
</evidence>
<keyword evidence="5" id="KW-0633">Potassium transport</keyword>
<dbReference type="GO" id="GO:0008273">
    <property type="term" value="F:calcium, potassium:sodium antiporter activity"/>
    <property type="evidence" value="ECO:0007669"/>
    <property type="project" value="TreeGrafter"/>
</dbReference>
<evidence type="ECO:0000256" key="12">
    <source>
        <dbReference type="ARBA" id="ARBA00022989"/>
    </source>
</evidence>
<dbReference type="InterPro" id="IPR044880">
    <property type="entry name" value="NCX_ion-bd_dom_sf"/>
</dbReference>
<dbReference type="GO" id="GO:0015293">
    <property type="term" value="F:symporter activity"/>
    <property type="evidence" value="ECO:0007669"/>
    <property type="project" value="UniProtKB-KW"/>
</dbReference>
<dbReference type="OrthoDB" id="2127281at2759"/>
<feature type="transmembrane region" description="Helical" evidence="18">
    <location>
        <begin position="400"/>
        <end position="423"/>
    </location>
</feature>